<dbReference type="InterPro" id="IPR006969">
    <property type="entry name" value="Stig-like"/>
</dbReference>
<comment type="caution">
    <text evidence="4">The sequence shown here is derived from an EMBL/GenBank/DDBJ whole genome shotgun (WGS) entry which is preliminary data.</text>
</comment>
<evidence type="ECO:0000313" key="4">
    <source>
        <dbReference type="EMBL" id="TXD34319.1"/>
    </source>
</evidence>
<evidence type="ECO:0000256" key="2">
    <source>
        <dbReference type="SAM" id="MobiDB-lite"/>
    </source>
</evidence>
<protein>
    <submittedName>
        <fullName evidence="4">Uncharacterized protein</fullName>
    </submittedName>
</protein>
<dbReference type="AlphaFoldDB" id="A0A5C6X6H7"/>
<dbReference type="Proteomes" id="UP000321046">
    <property type="component" value="Unassembled WGS sequence"/>
</dbReference>
<organism evidence="4 5">
    <name type="scientific">Lujinxingia vulgaris</name>
    <dbReference type="NCBI Taxonomy" id="2600176"/>
    <lineage>
        <taxon>Bacteria</taxon>
        <taxon>Deltaproteobacteria</taxon>
        <taxon>Bradymonadales</taxon>
        <taxon>Lujinxingiaceae</taxon>
        <taxon>Lujinxingia</taxon>
    </lineage>
</organism>
<gene>
    <name evidence="4" type="ORF">FRC96_14050</name>
</gene>
<dbReference type="OrthoDB" id="5522667at2"/>
<sequence length="110" mass="11760">MRRDVATTLLARKNAWKAALLAGAIAWGTLSCAQGSHNDLNPDPGENLAEQHAADQDREREMRRSQCAAGKTRCNESCVDLQSDAFHCGGCGEVCAPPGICYHGQCSQGE</sequence>
<keyword evidence="1 3" id="KW-0732">Signal</keyword>
<name>A0A5C6X6H7_9DELT</name>
<accession>A0A5C6X6H7</accession>
<feature type="chain" id="PRO_5023149037" evidence="3">
    <location>
        <begin position="34"/>
        <end position="110"/>
    </location>
</feature>
<evidence type="ECO:0000256" key="3">
    <source>
        <dbReference type="SAM" id="SignalP"/>
    </source>
</evidence>
<evidence type="ECO:0000313" key="5">
    <source>
        <dbReference type="Proteomes" id="UP000321046"/>
    </source>
</evidence>
<feature type="region of interest" description="Disordered" evidence="2">
    <location>
        <begin position="37"/>
        <end position="60"/>
    </location>
</feature>
<evidence type="ECO:0000256" key="1">
    <source>
        <dbReference type="ARBA" id="ARBA00022729"/>
    </source>
</evidence>
<proteinExistence type="predicted"/>
<dbReference type="RefSeq" id="WP_146975260.1">
    <property type="nucleotide sequence ID" value="NZ_VOSL01000055.1"/>
</dbReference>
<dbReference type="PROSITE" id="PS51257">
    <property type="entry name" value="PROKAR_LIPOPROTEIN"/>
    <property type="match status" value="1"/>
</dbReference>
<feature type="signal peptide" evidence="3">
    <location>
        <begin position="1"/>
        <end position="33"/>
    </location>
</feature>
<dbReference type="EMBL" id="VOSL01000055">
    <property type="protein sequence ID" value="TXD34319.1"/>
    <property type="molecule type" value="Genomic_DNA"/>
</dbReference>
<reference evidence="4 5" key="1">
    <citation type="submission" date="2019-08" db="EMBL/GenBank/DDBJ databases">
        <title>Bradymonadales sp. TMQ2.</title>
        <authorList>
            <person name="Liang Q."/>
        </authorList>
    </citation>
    <scope>NUCLEOTIDE SEQUENCE [LARGE SCALE GENOMIC DNA]</scope>
    <source>
        <strain evidence="4 5">TMQ2</strain>
    </source>
</reference>
<dbReference type="Pfam" id="PF04885">
    <property type="entry name" value="Stig1"/>
    <property type="match status" value="1"/>
</dbReference>